<dbReference type="Pfam" id="PF22303">
    <property type="entry name" value="OspG_kinase"/>
    <property type="match status" value="1"/>
</dbReference>
<gene>
    <name evidence="2" type="ORF">N0H69_04890</name>
</gene>
<feature type="domain" description="Kinase OspG kinase" evidence="1">
    <location>
        <begin position="823"/>
        <end position="970"/>
    </location>
</feature>
<evidence type="ECO:0000313" key="3">
    <source>
        <dbReference type="Proteomes" id="UP001057860"/>
    </source>
</evidence>
<dbReference type="InterPro" id="IPR054466">
    <property type="entry name" value="OspG_kinase"/>
</dbReference>
<name>A0ABY5UTD2_9GAMM</name>
<organism evidence="2 3">
    <name type="scientific">Yersinia alsatica</name>
    <dbReference type="NCBI Taxonomy" id="2890317"/>
    <lineage>
        <taxon>Bacteria</taxon>
        <taxon>Pseudomonadati</taxon>
        <taxon>Pseudomonadota</taxon>
        <taxon>Gammaproteobacteria</taxon>
        <taxon>Enterobacterales</taxon>
        <taxon>Yersiniaceae</taxon>
        <taxon>Yersinia</taxon>
    </lineage>
</organism>
<reference evidence="2" key="1">
    <citation type="submission" date="2022-08" db="EMBL/GenBank/DDBJ databases">
        <authorList>
            <person name="Bogun A."/>
            <person name="Kislichkina A."/>
            <person name="Solomentsev V."/>
            <person name="Skryabin Y."/>
            <person name="Sizova A."/>
            <person name="Platonov M."/>
            <person name="Dentovskaya S."/>
        </authorList>
    </citation>
    <scope>NUCLEOTIDE SEQUENCE</scope>
    <source>
        <strain evidence="2">SCPM-O-B-7604</strain>
    </source>
</reference>
<evidence type="ECO:0000259" key="1">
    <source>
        <dbReference type="Pfam" id="PF22303"/>
    </source>
</evidence>
<proteinExistence type="predicted"/>
<accession>A0ABY5UTD2</accession>
<sequence>MLKNTQLCLWIVLLPWLVPFAEENILLPPLIPLSIAAQHPSFHNVQQLPIKVTARDHLLLDKLAEELPNVSSTSEPVFSHAMQLIDNAKELDQKRWAQQFPEISDARVGRIVDLYLQLYDVEGIEYADGVDNLLHLRPGLTAAQGYEKARIASLERDILFKLSQQGLTLSQAEKLTPLAALGLAWRLQQEHQPTLAEVSTAIYQPENKAIKIQATILFNLSHYGNHYGEITAVATTDLNDWGVDQLAGPEQPVSRAARALRVIHQGTHATPAKVTSDDAYLANGFAPKNAQGRYLQSQSSELEEMILVGCVQIGFDVCRQQDFTQFLDLQHAVGSLEFSLKNTLKLHYQLQGQALDQLENKNAEQLYNLLLQEEGQMRQADGIGYSPTVIFLSHFSQSNEVEPLTLEQTASALKRIAESMDVSHLPELAQITFDRIKQSADYIIDNTAIDVERDRFEWDLKALTEYFEPDHPLYPLMHDRPYKTEQERIARQLDYLDMRLAYRHLPAAFDEDQAIRAILTEKGVKKIDDSRRYIYRQDPQSGFPQKEYDSPVNEFKRRRDASSHFVANMSMPGNNGRPINVFDTLEAKKAEYYDQINSHPAIRAQAIRALIAEGRRPKGGALQDKISNLAKNYRPESENSRFWGNAWTMLENHWTCKLPVPNPMCTIARVEGPRYRNEKENMAAGMTAMVMEAGLLRGMERGVVTLENAPPGIDPVLSPTLSAEIDISAEEIEPGNRAIQNPHGKPIEVQLIELKDPALPSGKRAAWVRQGAGGVYWEVDVATGQDLGMVLKDGPQFVKPGKLLGGGPSQSKVLRPVKLGKKIGSGRAGDVYFDAGNPGFVLKKLATQDEFLITEIHTKEVEFFNRYYGEGSSELILDKNQYYIRMYNVPGATLAEMTGKIFPSNAKERFFSMMDDLGYYNIIHNDLHLRNVLYDPKTNTFYPIDFDNAFDGYYSPRDSNNGSQNQGINMRVKIILEHIEKYTKN</sequence>
<keyword evidence="3" id="KW-1185">Reference proteome</keyword>
<protein>
    <recommendedName>
        <fullName evidence="1">Kinase OspG kinase domain-containing protein</fullName>
    </recommendedName>
</protein>
<dbReference type="Gene3D" id="3.30.200.20">
    <property type="entry name" value="Phosphorylase Kinase, domain 1"/>
    <property type="match status" value="1"/>
</dbReference>
<dbReference type="Gene3D" id="1.10.510.10">
    <property type="entry name" value="Transferase(Phosphotransferase) domain 1"/>
    <property type="match status" value="1"/>
</dbReference>
<dbReference type="GeneID" id="75139311"/>
<dbReference type="EMBL" id="CP104006">
    <property type="protein sequence ID" value="UWM46174.1"/>
    <property type="molecule type" value="Genomic_DNA"/>
</dbReference>
<dbReference type="Proteomes" id="UP001057860">
    <property type="component" value="Chromosome"/>
</dbReference>
<evidence type="ECO:0000313" key="2">
    <source>
        <dbReference type="EMBL" id="UWM46174.1"/>
    </source>
</evidence>
<dbReference type="SUPFAM" id="SSF56112">
    <property type="entry name" value="Protein kinase-like (PK-like)"/>
    <property type="match status" value="1"/>
</dbReference>
<dbReference type="InterPro" id="IPR011009">
    <property type="entry name" value="Kinase-like_dom_sf"/>
</dbReference>
<dbReference type="RefSeq" id="WP_050152448.1">
    <property type="nucleotide sequence ID" value="NZ_CP104006.1"/>
</dbReference>